<gene>
    <name evidence="2" type="ORF">BISA_1770</name>
</gene>
<evidence type="ECO:0000256" key="1">
    <source>
        <dbReference type="SAM" id="MobiDB-lite"/>
    </source>
</evidence>
<dbReference type="Proteomes" id="UP000029066">
    <property type="component" value="Unassembled WGS sequence"/>
</dbReference>
<dbReference type="AlphaFoldDB" id="A0A087D6M3"/>
<proteinExistence type="predicted"/>
<feature type="compositionally biased region" description="Basic residues" evidence="1">
    <location>
        <begin position="15"/>
        <end position="24"/>
    </location>
</feature>
<dbReference type="STRING" id="1437607.BISA_1770"/>
<sequence>MAKRKHGRQQLEHQRQRRRRKRLPRTPMPTTMSNDVKEQ</sequence>
<protein>
    <submittedName>
        <fullName evidence="2">Uncharacterized protein</fullName>
    </submittedName>
</protein>
<accession>A0A087D6M3</accession>
<organism evidence="2 3">
    <name type="scientific">Bifidobacterium saguini DSM 23967</name>
    <dbReference type="NCBI Taxonomy" id="1437607"/>
    <lineage>
        <taxon>Bacteria</taxon>
        <taxon>Bacillati</taxon>
        <taxon>Actinomycetota</taxon>
        <taxon>Actinomycetes</taxon>
        <taxon>Bifidobacteriales</taxon>
        <taxon>Bifidobacteriaceae</taxon>
        <taxon>Bifidobacterium</taxon>
    </lineage>
</organism>
<evidence type="ECO:0000313" key="2">
    <source>
        <dbReference type="EMBL" id="KFI91173.1"/>
    </source>
</evidence>
<feature type="region of interest" description="Disordered" evidence="1">
    <location>
        <begin position="1"/>
        <end position="39"/>
    </location>
</feature>
<comment type="caution">
    <text evidence="2">The sequence shown here is derived from an EMBL/GenBank/DDBJ whole genome shotgun (WGS) entry which is preliminary data.</text>
</comment>
<feature type="compositionally biased region" description="Polar residues" evidence="1">
    <location>
        <begin position="28"/>
        <end position="39"/>
    </location>
</feature>
<evidence type="ECO:0000313" key="3">
    <source>
        <dbReference type="Proteomes" id="UP000029066"/>
    </source>
</evidence>
<name>A0A087D6M3_9BIFI</name>
<dbReference type="EMBL" id="JGZN01000016">
    <property type="protein sequence ID" value="KFI91173.1"/>
    <property type="molecule type" value="Genomic_DNA"/>
</dbReference>
<reference evidence="2 3" key="1">
    <citation type="submission" date="2014-03" db="EMBL/GenBank/DDBJ databases">
        <title>Genomics of Bifidobacteria.</title>
        <authorList>
            <person name="Ventura M."/>
            <person name="Milani C."/>
            <person name="Lugli G.A."/>
        </authorList>
    </citation>
    <scope>NUCLEOTIDE SEQUENCE [LARGE SCALE GENOMIC DNA]</scope>
    <source>
        <strain evidence="2 3">DSM 23967</strain>
    </source>
</reference>